<dbReference type="EMBL" id="JAKEVZ010000001">
    <property type="protein sequence ID" value="MCF1749641.1"/>
    <property type="molecule type" value="Genomic_DNA"/>
</dbReference>
<organism evidence="2 3">
    <name type="scientific">Mariniradius sediminis</name>
    <dbReference type="NCBI Taxonomy" id="2909237"/>
    <lineage>
        <taxon>Bacteria</taxon>
        <taxon>Pseudomonadati</taxon>
        <taxon>Bacteroidota</taxon>
        <taxon>Cytophagia</taxon>
        <taxon>Cytophagales</taxon>
        <taxon>Cyclobacteriaceae</taxon>
        <taxon>Mariniradius</taxon>
    </lineage>
</organism>
<keyword evidence="3" id="KW-1185">Reference proteome</keyword>
<proteinExistence type="predicted"/>
<protein>
    <submittedName>
        <fullName evidence="2">Transporter</fullName>
    </submittedName>
</protein>
<gene>
    <name evidence="2" type="ORF">L0U89_01055</name>
</gene>
<evidence type="ECO:0000256" key="1">
    <source>
        <dbReference type="SAM" id="SignalP"/>
    </source>
</evidence>
<evidence type="ECO:0000313" key="3">
    <source>
        <dbReference type="Proteomes" id="UP001201449"/>
    </source>
</evidence>
<feature type="signal peptide" evidence="1">
    <location>
        <begin position="1"/>
        <end position="23"/>
    </location>
</feature>
<sequence length="306" mass="34142">MEKIFRLAALLAVWISLSLHSFAQTPWDEVMMGKGEICAALIYEHSSWDQYWEGTYLRQNANIGTFTRQMGMPMIAMGVSKKVNIIASLPFVHTKASGGTQAGQSGLQDLSISAKVDWLQKQVGPGRLLFLTNAHFSTPIGNYLSDYMPFSIGVGAPELGLRGIGGYKMDNGLVFRAALAYIWRGQTEIERDYYYENGSVYSAFMNVPNVLNFHGAIGYWAFDNRLRVEATYQNFNCLTGDDIRAYNRPQPTNKMDFGQVGAWVQYFVKADRGLGALAYFNQTVSGRNVGKATTIGLGLTYQFKVY</sequence>
<feature type="chain" id="PRO_5047528444" evidence="1">
    <location>
        <begin position="24"/>
        <end position="306"/>
    </location>
</feature>
<comment type="caution">
    <text evidence="2">The sequence shown here is derived from an EMBL/GenBank/DDBJ whole genome shotgun (WGS) entry which is preliminary data.</text>
</comment>
<keyword evidence="1" id="KW-0732">Signal</keyword>
<dbReference type="Proteomes" id="UP001201449">
    <property type="component" value="Unassembled WGS sequence"/>
</dbReference>
<reference evidence="2 3" key="1">
    <citation type="submission" date="2022-01" db="EMBL/GenBank/DDBJ databases">
        <title>Mariniradius saccharolyticus sp. nov., isolated from sediment of a river.</title>
        <authorList>
            <person name="Liu H."/>
        </authorList>
    </citation>
    <scope>NUCLEOTIDE SEQUENCE [LARGE SCALE GENOMIC DNA]</scope>
    <source>
        <strain evidence="2 3">RY-2</strain>
    </source>
</reference>
<evidence type="ECO:0000313" key="2">
    <source>
        <dbReference type="EMBL" id="MCF1749641.1"/>
    </source>
</evidence>
<accession>A0ABS9BPZ8</accession>
<name>A0ABS9BPZ8_9BACT</name>
<dbReference type="RefSeq" id="WP_234859821.1">
    <property type="nucleotide sequence ID" value="NZ_JAKEVZ010000001.1"/>
</dbReference>